<name>A0A062VBN1_9EURY</name>
<dbReference type="Pfam" id="PF01924">
    <property type="entry name" value="HypD"/>
    <property type="match status" value="1"/>
</dbReference>
<evidence type="ECO:0000256" key="3">
    <source>
        <dbReference type="ARBA" id="ARBA00023004"/>
    </source>
</evidence>
<dbReference type="PATRIC" id="fig|1392998.3.peg.526"/>
<comment type="similarity">
    <text evidence="1">Belongs to the HypD family.</text>
</comment>
<dbReference type="InterPro" id="IPR042243">
    <property type="entry name" value="HypD_1"/>
</dbReference>
<comment type="caution">
    <text evidence="4">The sequence shown here is derived from an EMBL/GenBank/DDBJ whole genome shotgun (WGS) entry which is preliminary data.</text>
</comment>
<keyword evidence="3" id="KW-0408">Iron</keyword>
<dbReference type="PANTHER" id="PTHR30149:SF0">
    <property type="entry name" value="HYDROGENASE MATURATION FACTOR HYPD"/>
    <property type="match status" value="1"/>
</dbReference>
<reference evidence="4 5" key="1">
    <citation type="journal article" date="2013" name="Nature">
        <title>Anaerobic oxidation of methane coupled to nitrate reduction in a novel archaeal lineage.</title>
        <authorList>
            <person name="Haroon M.F."/>
            <person name="Hu S."/>
            <person name="Shi Y."/>
            <person name="Imelfort M."/>
            <person name="Keller J."/>
            <person name="Hugenholtz P."/>
            <person name="Yuan Z."/>
            <person name="Tyson G.W."/>
        </authorList>
    </citation>
    <scope>NUCLEOTIDE SEQUENCE [LARGE SCALE GENOMIC DNA]</scope>
    <source>
        <strain evidence="4 5">ANME-2d</strain>
    </source>
</reference>
<dbReference type="GO" id="GO:0051539">
    <property type="term" value="F:4 iron, 4 sulfur cluster binding"/>
    <property type="evidence" value="ECO:0007669"/>
    <property type="project" value="TreeGrafter"/>
</dbReference>
<organism evidence="4 5">
    <name type="scientific">Candidatus Methanoperedens nitratireducens</name>
    <dbReference type="NCBI Taxonomy" id="1392998"/>
    <lineage>
        <taxon>Archaea</taxon>
        <taxon>Methanobacteriati</taxon>
        <taxon>Methanobacteriota</taxon>
        <taxon>Stenosarchaea group</taxon>
        <taxon>Methanomicrobia</taxon>
        <taxon>Methanosarcinales</taxon>
        <taxon>ANME-2 cluster</taxon>
        <taxon>Candidatus Methanoperedentaceae</taxon>
        <taxon>Candidatus Methanoperedens</taxon>
    </lineage>
</organism>
<gene>
    <name evidence="4" type="ORF">ANME2D_00163</name>
</gene>
<evidence type="ECO:0000313" key="4">
    <source>
        <dbReference type="EMBL" id="KCZ73104.1"/>
    </source>
</evidence>
<evidence type="ECO:0000256" key="2">
    <source>
        <dbReference type="ARBA" id="ARBA00022723"/>
    </source>
</evidence>
<accession>A0A062VBN1</accession>
<dbReference type="InterPro" id="IPR042244">
    <property type="entry name" value="HypD_2_sf"/>
</dbReference>
<dbReference type="PIRSF" id="PIRSF005622">
    <property type="entry name" value="Hydrgn_mat_hypD"/>
    <property type="match status" value="1"/>
</dbReference>
<dbReference type="EMBL" id="JMIY01000001">
    <property type="protein sequence ID" value="KCZ73104.1"/>
    <property type="molecule type" value="Genomic_DNA"/>
</dbReference>
<evidence type="ECO:0000313" key="5">
    <source>
        <dbReference type="Proteomes" id="UP000027153"/>
    </source>
</evidence>
<proteinExistence type="inferred from homology"/>
<sequence>MGGNTEAMKFLFRENHIARRVVERIKTLNQPARIMHVCGTHEQTITKHGLRSLLPGNIEVVTGPGCPVCITPAHEIDEAIYLSENNIVAIYGDMFRVPGTTLSLSRKKAAGGDIRVVYSLQEATDIAIKNPEREVVFFAIGFETTAPMTAQVLLNNPPRNFSILCSHRVIPPALDFLLREGTGIDGLIDPGHVSTIIGARPYEPLSKKYHIPQVISGFEPLDVLVSIYMLLKQIKNGEAKVENEYTRSVTYNGNIKARGMMGEVFEAASREWRGLPVIPDASLTLKEEFENFDARKRFEIPTISDESCGLDCPACKDIIKGMGRPEDCPNFRKTCTPDNPIGVCMISTEGTCNIAYRYGTNIIE</sequence>
<evidence type="ECO:0000256" key="1">
    <source>
        <dbReference type="ARBA" id="ARBA00007888"/>
    </source>
</evidence>
<keyword evidence="5" id="KW-1185">Reference proteome</keyword>
<dbReference type="NCBIfam" id="TIGR00075">
    <property type="entry name" value="hypD"/>
    <property type="match status" value="1"/>
</dbReference>
<dbReference type="Proteomes" id="UP000027153">
    <property type="component" value="Unassembled WGS sequence"/>
</dbReference>
<dbReference type="GO" id="GO:0070025">
    <property type="term" value="F:carbon monoxide binding"/>
    <property type="evidence" value="ECO:0007669"/>
    <property type="project" value="TreeGrafter"/>
</dbReference>
<dbReference type="Gene3D" id="3.40.50.11750">
    <property type="entry name" value="HypD, alpha/beta domain 1"/>
    <property type="match status" value="2"/>
</dbReference>
<dbReference type="InterPro" id="IPR002780">
    <property type="entry name" value="Hyd_form_HypD"/>
</dbReference>
<dbReference type="GO" id="GO:0005506">
    <property type="term" value="F:iron ion binding"/>
    <property type="evidence" value="ECO:0007669"/>
    <property type="project" value="TreeGrafter"/>
</dbReference>
<protein>
    <submittedName>
        <fullName evidence="4">Hydrogenase expression/formation protein HypD</fullName>
    </submittedName>
</protein>
<dbReference type="PANTHER" id="PTHR30149">
    <property type="entry name" value="HYDROGENASE PROTEIN ASSEMBLY PROTEIN HYPD"/>
    <property type="match status" value="1"/>
</dbReference>
<dbReference type="AlphaFoldDB" id="A0A062VBN1"/>
<dbReference type="GO" id="GO:0051604">
    <property type="term" value="P:protein maturation"/>
    <property type="evidence" value="ECO:0007669"/>
    <property type="project" value="TreeGrafter"/>
</dbReference>
<keyword evidence="2" id="KW-0479">Metal-binding</keyword>
<dbReference type="Gene3D" id="6.10.20.100">
    <property type="match status" value="1"/>
</dbReference>